<keyword evidence="7" id="KW-1185">Reference proteome</keyword>
<feature type="region of interest" description="Disordered" evidence="4">
    <location>
        <begin position="56"/>
        <end position="161"/>
    </location>
</feature>
<dbReference type="OrthoDB" id="25654at2759"/>
<proteinExistence type="predicted"/>
<keyword evidence="1 3" id="KW-0479">Metal-binding</keyword>
<dbReference type="GO" id="GO:0046872">
    <property type="term" value="F:metal ion binding"/>
    <property type="evidence" value="ECO:0007669"/>
    <property type="project" value="UniProtKB-KW"/>
</dbReference>
<feature type="domain" description="LIM zinc-binding" evidence="5">
    <location>
        <begin position="171"/>
        <end position="237"/>
    </location>
</feature>
<accession>A0A8J2X044</accession>
<sequence>MKRSPRRERGSNIEPIELLLDRPRPAPVERRCCCTPRSLANAVRCFHCLARRGMQQFRRTRSAPPTPRDEEGGVISPLILASPPRRKRRSPSEARTVSTCATPANTPYGAPAPAGAFPSPPRPTGAKISPSVQPGSVAARLKAMQSAKPAPPPPRPPSAAAERLRARRAAPACGRCGLDVHVADRVVHRDTAYHAQCLRCGACRRSVVDLAWGTLDGDDVLLCDDRARSCLVKARTASLAHAKADKDERPSATDVAGMREARLRAVELVGDELEQLALTGIAPTCALCGGRFAPSDRIVMQGMVKMHEACMTGSKPAQCNGPRLPPARALKDALATLVIKVSLGKGVATFYVARVEQDDETCVAYRPDPAARAPPKRRVDIDALAGATVRALSLQGAEVAPATTLDGEIAPFRWTAQGLDWHFDVRFAIDSTKSVVAVDGATLTVTIN</sequence>
<dbReference type="SMART" id="SM00132">
    <property type="entry name" value="LIM"/>
    <property type="match status" value="1"/>
</dbReference>
<evidence type="ECO:0000256" key="4">
    <source>
        <dbReference type="SAM" id="MobiDB-lite"/>
    </source>
</evidence>
<dbReference type="Proteomes" id="UP000789595">
    <property type="component" value="Unassembled WGS sequence"/>
</dbReference>
<organism evidence="6 7">
    <name type="scientific">Pelagomonas calceolata</name>
    <dbReference type="NCBI Taxonomy" id="35677"/>
    <lineage>
        <taxon>Eukaryota</taxon>
        <taxon>Sar</taxon>
        <taxon>Stramenopiles</taxon>
        <taxon>Ochrophyta</taxon>
        <taxon>Pelagophyceae</taxon>
        <taxon>Pelagomonadales</taxon>
        <taxon>Pelagomonadaceae</taxon>
        <taxon>Pelagomonas</taxon>
    </lineage>
</organism>
<evidence type="ECO:0000259" key="5">
    <source>
        <dbReference type="PROSITE" id="PS50023"/>
    </source>
</evidence>
<dbReference type="Gene3D" id="2.10.110.10">
    <property type="entry name" value="Cysteine Rich Protein"/>
    <property type="match status" value="1"/>
</dbReference>
<dbReference type="InterPro" id="IPR001781">
    <property type="entry name" value="Znf_LIM"/>
</dbReference>
<dbReference type="EMBL" id="CAKKNE010000004">
    <property type="protein sequence ID" value="CAH0373105.1"/>
    <property type="molecule type" value="Genomic_DNA"/>
</dbReference>
<evidence type="ECO:0000256" key="1">
    <source>
        <dbReference type="ARBA" id="ARBA00022723"/>
    </source>
</evidence>
<evidence type="ECO:0000256" key="3">
    <source>
        <dbReference type="PROSITE-ProRule" id="PRU00125"/>
    </source>
</evidence>
<evidence type="ECO:0000256" key="2">
    <source>
        <dbReference type="ARBA" id="ARBA00022833"/>
    </source>
</evidence>
<reference evidence="6" key="1">
    <citation type="submission" date="2021-11" db="EMBL/GenBank/DDBJ databases">
        <authorList>
            <consortium name="Genoscope - CEA"/>
            <person name="William W."/>
        </authorList>
    </citation>
    <scope>NUCLEOTIDE SEQUENCE</scope>
</reference>
<dbReference type="PROSITE" id="PS00478">
    <property type="entry name" value="LIM_DOMAIN_1"/>
    <property type="match status" value="1"/>
</dbReference>
<gene>
    <name evidence="6" type="ORF">PECAL_4P02780</name>
</gene>
<feature type="compositionally biased region" description="Low complexity" evidence="4">
    <location>
        <begin position="101"/>
        <end position="117"/>
    </location>
</feature>
<dbReference type="AlphaFoldDB" id="A0A8J2X044"/>
<evidence type="ECO:0000313" key="7">
    <source>
        <dbReference type="Proteomes" id="UP000789595"/>
    </source>
</evidence>
<dbReference type="PROSITE" id="PS50023">
    <property type="entry name" value="LIM_DOMAIN_2"/>
    <property type="match status" value="1"/>
</dbReference>
<keyword evidence="2 3" id="KW-0862">Zinc</keyword>
<name>A0A8J2X044_9STRA</name>
<protein>
    <recommendedName>
        <fullName evidence="5">LIM zinc-binding domain-containing protein</fullName>
    </recommendedName>
</protein>
<comment type="caution">
    <text evidence="6">The sequence shown here is derived from an EMBL/GenBank/DDBJ whole genome shotgun (WGS) entry which is preliminary data.</text>
</comment>
<evidence type="ECO:0000313" key="6">
    <source>
        <dbReference type="EMBL" id="CAH0373105.1"/>
    </source>
</evidence>
<keyword evidence="3" id="KW-0440">LIM domain</keyword>